<protein>
    <recommendedName>
        <fullName evidence="1">chorismate mutase</fullName>
        <ecNumber evidence="1">5.4.99.5</ecNumber>
    </recommendedName>
</protein>
<dbReference type="EMBL" id="JACOOH010000001">
    <property type="protein sequence ID" value="MBC5620089.1"/>
    <property type="molecule type" value="Genomic_DNA"/>
</dbReference>
<dbReference type="InterPro" id="IPR002701">
    <property type="entry name" value="CM_II_prokaryot"/>
</dbReference>
<keyword evidence="5" id="KW-1185">Reference proteome</keyword>
<dbReference type="EC" id="5.4.99.5" evidence="1"/>
<dbReference type="InterPro" id="IPR052899">
    <property type="entry name" value="Class-I_DAHP_synthase"/>
</dbReference>
<sequence>MTYQLDIQPCPEWNLFTRLQRPLVIAGPCSAESEEQLFETATLLKNNGIEVLRAGIWKPRTRPNCFEGIGMKGLPWLQHIQKTLGLKISTEVANAHHVEAALKHDIDMLWIGARSTANPFAVQEIAEALRGVDIPVFVKNPVNPDIELWIGAFERLYLRGIKKMGAIHRGFSSYNSARYRNTPQWQIPIELKRRVKQLPLFCDPSHIGGHREYIQEISQKAMDLGFDGLIVESHVHPDCALSDAAQQITPVQLKEILEHLVIREAHPNNSANHLIIEELREKIDTLDSSIMEALTNRMKIIEEIGLYKKENNITILQPDRWESILSRVTEEARENNLPVELVERVFKAIHQASIDRQTDIMNKKELGA</sequence>
<comment type="caution">
    <text evidence="4">The sequence shown here is derived from an EMBL/GenBank/DDBJ whole genome shotgun (WGS) entry which is preliminary data.</text>
</comment>
<name>A0ABR7CWW3_9BACT</name>
<reference evidence="4 5" key="1">
    <citation type="submission" date="2020-08" db="EMBL/GenBank/DDBJ databases">
        <title>Genome public.</title>
        <authorList>
            <person name="Liu C."/>
            <person name="Sun Q."/>
        </authorList>
    </citation>
    <scope>NUCLEOTIDE SEQUENCE [LARGE SCALE GENOMIC DNA]</scope>
    <source>
        <strain evidence="4 5">NSJ-56</strain>
    </source>
</reference>
<proteinExistence type="predicted"/>
<dbReference type="Pfam" id="PF01817">
    <property type="entry name" value="CM_2"/>
    <property type="match status" value="1"/>
</dbReference>
<dbReference type="InterPro" id="IPR036979">
    <property type="entry name" value="CM_dom_sf"/>
</dbReference>
<keyword evidence="2" id="KW-0808">Transferase</keyword>
<evidence type="ECO:0000313" key="5">
    <source>
        <dbReference type="Proteomes" id="UP000646484"/>
    </source>
</evidence>
<dbReference type="PANTHER" id="PTHR43018">
    <property type="entry name" value="PHOSPHO-2-DEHYDRO-3-DEOXYHEPTONATE ALDOLASE"/>
    <property type="match status" value="1"/>
</dbReference>
<dbReference type="Gene3D" id="3.20.20.70">
    <property type="entry name" value="Aldolase class I"/>
    <property type="match status" value="1"/>
</dbReference>
<organism evidence="4 5">
    <name type="scientific">Butyricimonas hominis</name>
    <dbReference type="NCBI Taxonomy" id="2763032"/>
    <lineage>
        <taxon>Bacteria</taxon>
        <taxon>Pseudomonadati</taxon>
        <taxon>Bacteroidota</taxon>
        <taxon>Bacteroidia</taxon>
        <taxon>Bacteroidales</taxon>
        <taxon>Odoribacteraceae</taxon>
        <taxon>Butyricimonas</taxon>
    </lineage>
</organism>
<dbReference type="RefSeq" id="WP_186974900.1">
    <property type="nucleotide sequence ID" value="NZ_JACOOH010000001.1"/>
</dbReference>
<dbReference type="SUPFAM" id="SSF51569">
    <property type="entry name" value="Aldolase"/>
    <property type="match status" value="1"/>
</dbReference>
<evidence type="ECO:0000313" key="4">
    <source>
        <dbReference type="EMBL" id="MBC5620089.1"/>
    </source>
</evidence>
<accession>A0ABR7CWW3</accession>
<dbReference type="SUPFAM" id="SSF48600">
    <property type="entry name" value="Chorismate mutase II"/>
    <property type="match status" value="1"/>
</dbReference>
<dbReference type="PANTHER" id="PTHR43018:SF1">
    <property type="entry name" value="PROTEIN AROA(G)"/>
    <property type="match status" value="1"/>
</dbReference>
<dbReference type="SMART" id="SM00830">
    <property type="entry name" value="CM_2"/>
    <property type="match status" value="1"/>
</dbReference>
<feature type="domain" description="Chorismate mutase" evidence="3">
    <location>
        <begin position="270"/>
        <end position="361"/>
    </location>
</feature>
<dbReference type="Proteomes" id="UP000646484">
    <property type="component" value="Unassembled WGS sequence"/>
</dbReference>
<dbReference type="InterPro" id="IPR036263">
    <property type="entry name" value="Chorismate_II_sf"/>
</dbReference>
<dbReference type="InterPro" id="IPR013785">
    <property type="entry name" value="Aldolase_TIM"/>
</dbReference>
<dbReference type="PROSITE" id="PS51168">
    <property type="entry name" value="CHORISMATE_MUT_2"/>
    <property type="match status" value="1"/>
</dbReference>
<evidence type="ECO:0000256" key="2">
    <source>
        <dbReference type="ARBA" id="ARBA00022679"/>
    </source>
</evidence>
<dbReference type="InterPro" id="IPR006218">
    <property type="entry name" value="DAHP1/KDSA"/>
</dbReference>
<evidence type="ECO:0000256" key="1">
    <source>
        <dbReference type="ARBA" id="ARBA00012404"/>
    </source>
</evidence>
<dbReference type="Pfam" id="PF00793">
    <property type="entry name" value="DAHP_synth_1"/>
    <property type="match status" value="1"/>
</dbReference>
<evidence type="ECO:0000259" key="3">
    <source>
        <dbReference type="PROSITE" id="PS51168"/>
    </source>
</evidence>
<dbReference type="Gene3D" id="1.20.59.10">
    <property type="entry name" value="Chorismate mutase"/>
    <property type="match status" value="1"/>
</dbReference>
<gene>
    <name evidence="4" type="ORF">H8S64_03145</name>
</gene>